<protein>
    <recommendedName>
        <fullName evidence="5">PNPLA domain-containing protein</fullName>
    </recommendedName>
</protein>
<dbReference type="GO" id="GO:0016042">
    <property type="term" value="P:lipid catabolic process"/>
    <property type="evidence" value="ECO:0007669"/>
    <property type="project" value="UniProtKB-UniRule"/>
</dbReference>
<dbReference type="GO" id="GO:0016020">
    <property type="term" value="C:membrane"/>
    <property type="evidence" value="ECO:0007669"/>
    <property type="project" value="TreeGrafter"/>
</dbReference>
<dbReference type="CDD" id="cd07216">
    <property type="entry name" value="Pat17_PNPLA8_PNPLA9_like3"/>
    <property type="match status" value="1"/>
</dbReference>
<feature type="active site" description="Nucleophile" evidence="4">
    <location>
        <position position="316"/>
    </location>
</feature>
<dbReference type="Pfam" id="PF01734">
    <property type="entry name" value="Patatin"/>
    <property type="match status" value="1"/>
</dbReference>
<dbReference type="EMBL" id="QZBJ01000151">
    <property type="protein sequence ID" value="THY67593.1"/>
    <property type="molecule type" value="Genomic_DNA"/>
</dbReference>
<dbReference type="InterPro" id="IPR002641">
    <property type="entry name" value="PNPLA_dom"/>
</dbReference>
<dbReference type="PROSITE" id="PS51635">
    <property type="entry name" value="PNPLA"/>
    <property type="match status" value="1"/>
</dbReference>
<evidence type="ECO:0000256" key="1">
    <source>
        <dbReference type="ARBA" id="ARBA00022801"/>
    </source>
</evidence>
<dbReference type="PANTHER" id="PTHR24185:SF1">
    <property type="entry name" value="CALCIUM-INDEPENDENT PHOSPHOLIPASE A2-GAMMA"/>
    <property type="match status" value="1"/>
</dbReference>
<dbReference type="InterPro" id="IPR016035">
    <property type="entry name" value="Acyl_Trfase/lysoPLipase"/>
</dbReference>
<keyword evidence="2 4" id="KW-0442">Lipid degradation</keyword>
<evidence type="ECO:0000259" key="5">
    <source>
        <dbReference type="PROSITE" id="PS51635"/>
    </source>
</evidence>
<dbReference type="PANTHER" id="PTHR24185">
    <property type="entry name" value="CALCIUM-INDEPENDENT PHOSPHOLIPASE A2-GAMMA"/>
    <property type="match status" value="1"/>
</dbReference>
<gene>
    <name evidence="6" type="ORF">D6C94_10581</name>
</gene>
<feature type="active site" description="Proton acceptor" evidence="4">
    <location>
        <position position="470"/>
    </location>
</feature>
<evidence type="ECO:0000256" key="3">
    <source>
        <dbReference type="ARBA" id="ARBA00023098"/>
    </source>
</evidence>
<evidence type="ECO:0000256" key="2">
    <source>
        <dbReference type="ARBA" id="ARBA00022963"/>
    </source>
</evidence>
<dbReference type="GO" id="GO:0019369">
    <property type="term" value="P:arachidonate metabolic process"/>
    <property type="evidence" value="ECO:0007669"/>
    <property type="project" value="TreeGrafter"/>
</dbReference>
<feature type="short sequence motif" description="DGA/G" evidence="4">
    <location>
        <begin position="470"/>
        <end position="472"/>
    </location>
</feature>
<sequence length="624" mass="68640">MATKVSPAVNNLAVPSSAMPSLPDFPIKQLDALKPLPDEFSEAKDGRYVIKHTDSVDQAAYGPDVETKIWFQTKVSSSSYTLTSNFPLITCQPLDEAEIKRIRSLKLYTESHDQGYTSDPNGGNWTWFEYAIVEGPSDHAKVQDGIRLVWTSHMNLREDTEEYGWPGDSIAVRICARFGGWQIFAKTAYLVVDLGPARGKYRLPVSVLFILKYLSYTDDLAPPPYAEIVSQVKNIHETIAEVNNALTESNVTAGLPAGFFRADVFQPTDAAPLRMLSFDGGGVRGLSSLMLLKAVMDRMPTSKKPCQIFDIIGGTSTGGLIAIMLGRLEMSVDECIEKYKDFMKKVFAVSWRNKVRTLTDGAKYDETVLESCIKEVVKEKLGDEDAKLLDDREEACKILLVLTDVGTSSFVTAIRMDAVNNRAPVLLRSYQNPLEPSELAGIEVWKAARATSAAPTYFKSIAAGDAELVDGGLGANNPLGWLWNEVLSVFGPTRSTNCFLSIGAGIPKNVGIKGILSLPEALASAATNSELTNILFRTLLDAYAPTSATHKYWRLNVSVEIPADIEEKSGWLGFGRHTEKHPDNYEDVGALDDLLALEKLKDMTRGYIKAQDEVILECCKALHM</sequence>
<evidence type="ECO:0000313" key="7">
    <source>
        <dbReference type="Proteomes" id="UP000305064"/>
    </source>
</evidence>
<keyword evidence="3 4" id="KW-0443">Lipid metabolism</keyword>
<name>A0AB38LHA7_AURPU</name>
<keyword evidence="1 4" id="KW-0378">Hydrolase</keyword>
<dbReference type="SUPFAM" id="SSF52151">
    <property type="entry name" value="FabD/lysophospholipase-like"/>
    <property type="match status" value="1"/>
</dbReference>
<feature type="domain" description="PNPLA" evidence="5">
    <location>
        <begin position="276"/>
        <end position="483"/>
    </location>
</feature>
<dbReference type="Gene3D" id="3.40.1090.10">
    <property type="entry name" value="Cytosolic phospholipase A2 catalytic domain"/>
    <property type="match status" value="1"/>
</dbReference>
<accession>A0AB38LHA7</accession>
<feature type="short sequence motif" description="GXGXXG" evidence="4">
    <location>
        <begin position="280"/>
        <end position="285"/>
    </location>
</feature>
<comment type="caution">
    <text evidence="6">The sequence shown here is derived from an EMBL/GenBank/DDBJ whole genome shotgun (WGS) entry which is preliminary data.</text>
</comment>
<evidence type="ECO:0000313" key="6">
    <source>
        <dbReference type="EMBL" id="THY67593.1"/>
    </source>
</evidence>
<dbReference type="GO" id="GO:0046486">
    <property type="term" value="P:glycerolipid metabolic process"/>
    <property type="evidence" value="ECO:0007669"/>
    <property type="project" value="UniProtKB-ARBA"/>
</dbReference>
<evidence type="ECO:0000256" key="4">
    <source>
        <dbReference type="PROSITE-ProRule" id="PRU01161"/>
    </source>
</evidence>
<dbReference type="Proteomes" id="UP000305064">
    <property type="component" value="Unassembled WGS sequence"/>
</dbReference>
<dbReference type="AlphaFoldDB" id="A0AB38LHA7"/>
<feature type="short sequence motif" description="GXSXG" evidence="4">
    <location>
        <begin position="314"/>
        <end position="318"/>
    </location>
</feature>
<proteinExistence type="predicted"/>
<organism evidence="6 7">
    <name type="scientific">Aureobasidium pullulans</name>
    <name type="common">Black yeast</name>
    <name type="synonym">Pullularia pullulans</name>
    <dbReference type="NCBI Taxonomy" id="5580"/>
    <lineage>
        <taxon>Eukaryota</taxon>
        <taxon>Fungi</taxon>
        <taxon>Dikarya</taxon>
        <taxon>Ascomycota</taxon>
        <taxon>Pezizomycotina</taxon>
        <taxon>Dothideomycetes</taxon>
        <taxon>Dothideomycetidae</taxon>
        <taxon>Dothideales</taxon>
        <taxon>Saccotheciaceae</taxon>
        <taxon>Aureobasidium</taxon>
    </lineage>
</organism>
<reference evidence="6 7" key="1">
    <citation type="submission" date="2018-10" db="EMBL/GenBank/DDBJ databases">
        <title>Fifty Aureobasidium pullulans genomes reveal a recombining polyextremotolerant generalist.</title>
        <authorList>
            <person name="Gostincar C."/>
            <person name="Turk M."/>
            <person name="Zajc J."/>
            <person name="Gunde-Cimerman N."/>
        </authorList>
    </citation>
    <scope>NUCLEOTIDE SEQUENCE [LARGE SCALE GENOMIC DNA]</scope>
    <source>
        <strain evidence="6 7">EXF-4256</strain>
    </source>
</reference>
<dbReference type="GO" id="GO:0047499">
    <property type="term" value="F:calcium-independent phospholipase A2 activity"/>
    <property type="evidence" value="ECO:0007669"/>
    <property type="project" value="TreeGrafter"/>
</dbReference>